<dbReference type="GO" id="GO:0004519">
    <property type="term" value="F:endonuclease activity"/>
    <property type="evidence" value="ECO:0007669"/>
    <property type="project" value="UniProtKB-KW"/>
</dbReference>
<accession>A0ABT5UT44</accession>
<dbReference type="SUPFAM" id="SSF54060">
    <property type="entry name" value="His-Me finger endonucleases"/>
    <property type="match status" value="1"/>
</dbReference>
<evidence type="ECO:0000259" key="1">
    <source>
        <dbReference type="Pfam" id="PF13392"/>
    </source>
</evidence>
<evidence type="ECO:0000313" key="2">
    <source>
        <dbReference type="EMBL" id="MDE1472140.1"/>
    </source>
</evidence>
<evidence type="ECO:0000313" key="3">
    <source>
        <dbReference type="Proteomes" id="UP001215087"/>
    </source>
</evidence>
<name>A0ABT5UT44_EUBLI</name>
<protein>
    <submittedName>
        <fullName evidence="2">HNH endonuclease</fullName>
    </submittedName>
</protein>
<keyword evidence="2" id="KW-0378">Hydrolase</keyword>
<dbReference type="InterPro" id="IPR003615">
    <property type="entry name" value="HNH_nuc"/>
</dbReference>
<dbReference type="RefSeq" id="WP_274702954.1">
    <property type="nucleotide sequence ID" value="NZ_JAQSVD010000012.1"/>
</dbReference>
<comment type="caution">
    <text evidence="2">The sequence shown here is derived from an EMBL/GenBank/DDBJ whole genome shotgun (WGS) entry which is preliminary data.</text>
</comment>
<feature type="domain" description="HNH nuclease" evidence="1">
    <location>
        <begin position="192"/>
        <end position="222"/>
    </location>
</feature>
<keyword evidence="2" id="KW-0255">Endonuclease</keyword>
<keyword evidence="3" id="KW-1185">Reference proteome</keyword>
<dbReference type="Gene3D" id="3.90.75.20">
    <property type="match status" value="1"/>
</dbReference>
<dbReference type="Proteomes" id="UP001215087">
    <property type="component" value="Unassembled WGS sequence"/>
</dbReference>
<proteinExistence type="predicted"/>
<dbReference type="EMBL" id="JAQSVD010000012">
    <property type="protein sequence ID" value="MDE1472140.1"/>
    <property type="molecule type" value="Genomic_DNA"/>
</dbReference>
<keyword evidence="2" id="KW-0540">Nuclease</keyword>
<reference evidence="2 3" key="1">
    <citation type="submission" date="2023-02" db="EMBL/GenBank/DDBJ databases">
        <title>Comparative genome analysis of Eubacterium limosum species.</title>
        <authorList>
            <person name="Bak J.E."/>
        </authorList>
    </citation>
    <scope>NUCLEOTIDE SEQUENCE [LARGE SCALE GENOMIC DNA]</scope>
    <source>
        <strain evidence="2 3">KGMB01548</strain>
    </source>
</reference>
<dbReference type="Pfam" id="PF13392">
    <property type="entry name" value="HNH_3"/>
    <property type="match status" value="1"/>
</dbReference>
<dbReference type="InterPro" id="IPR044925">
    <property type="entry name" value="His-Me_finger_sf"/>
</dbReference>
<organism evidence="2 3">
    <name type="scientific">Eubacterium limosum</name>
    <dbReference type="NCBI Taxonomy" id="1736"/>
    <lineage>
        <taxon>Bacteria</taxon>
        <taxon>Bacillati</taxon>
        <taxon>Bacillota</taxon>
        <taxon>Clostridia</taxon>
        <taxon>Eubacteriales</taxon>
        <taxon>Eubacteriaceae</taxon>
        <taxon>Eubacterium</taxon>
    </lineage>
</organism>
<sequence length="328" mass="37609">MRPQKMEINPGDRFGMLTVMCEKEKSKAGHRQYEVRCDCGKQYIVLRGFLFKDNPKCLECRRKYAQKSDKGNAIGQTINNWYVIAEVEKKENGTRKFQCRCNQCGSLSIKSKAQMQSVKTNRCENCPPDYQFRYKGNTAIGTLPDGTEFLIDREDVPRVTQKYWRVHKEYISTKATDGSYEKLHNFLLNYTPGENMVDHINRNRMDCRKSNLRIVTPHQNSMNRSIGRNNTTGYVGVCFLKKKKIYKAKISLGNRSIHLGQSKNPIECAQMYNCAAMLLFKEFHGHLNDVPEAGTELRQTIENKLLPYLAESAAATQSCGLFLRSKGA</sequence>
<gene>
    <name evidence="2" type="ORF">PTZ04_17940</name>
</gene>